<dbReference type="GO" id="GO:0008270">
    <property type="term" value="F:zinc ion binding"/>
    <property type="evidence" value="ECO:0007669"/>
    <property type="project" value="UniProtKB-KW"/>
</dbReference>
<evidence type="ECO:0000259" key="6">
    <source>
        <dbReference type="Pfam" id="PF05699"/>
    </source>
</evidence>
<evidence type="ECO:0000256" key="2">
    <source>
        <dbReference type="ARBA" id="ARBA00022723"/>
    </source>
</evidence>
<keyword evidence="5" id="KW-0539">Nucleus</keyword>
<dbReference type="InterPro" id="IPR012337">
    <property type="entry name" value="RNaseH-like_sf"/>
</dbReference>
<keyword evidence="2" id="KW-0479">Metal-binding</keyword>
<evidence type="ECO:0000256" key="4">
    <source>
        <dbReference type="ARBA" id="ARBA00022833"/>
    </source>
</evidence>
<feature type="domain" description="HAT C-terminal dimerisation" evidence="6">
    <location>
        <begin position="174"/>
        <end position="255"/>
    </location>
</feature>
<evidence type="ECO:0000313" key="7">
    <source>
        <dbReference type="EMBL" id="KAF2890638.1"/>
    </source>
</evidence>
<reference evidence="7" key="1">
    <citation type="submission" date="2019-08" db="EMBL/GenBank/DDBJ databases">
        <title>The genome of the North American firefly Photinus pyralis.</title>
        <authorList>
            <consortium name="Photinus pyralis genome working group"/>
            <person name="Fallon T.R."/>
            <person name="Sander Lower S.E."/>
            <person name="Weng J.-K."/>
        </authorList>
    </citation>
    <scope>NUCLEOTIDE SEQUENCE</scope>
    <source>
        <strain evidence="7">TRF0915ILg1</strain>
        <tissue evidence="7">Whole body</tissue>
    </source>
</reference>
<accession>A0A8K0G9U1</accession>
<protein>
    <recommendedName>
        <fullName evidence="6">HAT C-terminal dimerisation domain-containing protein</fullName>
    </recommendedName>
</protein>
<evidence type="ECO:0000256" key="3">
    <source>
        <dbReference type="ARBA" id="ARBA00022771"/>
    </source>
</evidence>
<organism evidence="7 8">
    <name type="scientific">Ignelater luminosus</name>
    <name type="common">Cucubano</name>
    <name type="synonym">Pyrophorus luminosus</name>
    <dbReference type="NCBI Taxonomy" id="2038154"/>
    <lineage>
        <taxon>Eukaryota</taxon>
        <taxon>Metazoa</taxon>
        <taxon>Ecdysozoa</taxon>
        <taxon>Arthropoda</taxon>
        <taxon>Hexapoda</taxon>
        <taxon>Insecta</taxon>
        <taxon>Pterygota</taxon>
        <taxon>Neoptera</taxon>
        <taxon>Endopterygota</taxon>
        <taxon>Coleoptera</taxon>
        <taxon>Polyphaga</taxon>
        <taxon>Elateriformia</taxon>
        <taxon>Elateroidea</taxon>
        <taxon>Elateridae</taxon>
        <taxon>Agrypninae</taxon>
        <taxon>Pyrophorini</taxon>
        <taxon>Ignelater</taxon>
    </lineage>
</organism>
<dbReference type="EMBL" id="VTPC01049086">
    <property type="protein sequence ID" value="KAF2890638.1"/>
    <property type="molecule type" value="Genomic_DNA"/>
</dbReference>
<evidence type="ECO:0000256" key="1">
    <source>
        <dbReference type="ARBA" id="ARBA00004123"/>
    </source>
</evidence>
<evidence type="ECO:0000313" key="8">
    <source>
        <dbReference type="Proteomes" id="UP000801492"/>
    </source>
</evidence>
<dbReference type="InterPro" id="IPR052035">
    <property type="entry name" value="ZnF_BED_domain_contain"/>
</dbReference>
<dbReference type="OrthoDB" id="1607513at2759"/>
<sequence>MIDQLLRLLKPFKEITRITSSNYSCLSKIIPRVVTLNRYCDKTVSSDLAPKLKSMAISMQQGMQQRFSRIDDSKNYLMATFLEPRFKMNFFTNQLQKERASQYVLLEGLVSDYYISSDESARSSPVQSKSKKTDEPGQSIHTSFWECYDEVVAENFTDDHGGTASTSKNAIAGDLDKYLNIKTLKRTDNPFAWWPTHKSKFSECIIKLAAKYLSAPASSVYSERLFSEAGNVYEEKKNRLLPKNVKRLIFLHHNLPLNNFSYNK</sequence>
<comment type="caution">
    <text evidence="7">The sequence shown here is derived from an EMBL/GenBank/DDBJ whole genome shotgun (WGS) entry which is preliminary data.</text>
</comment>
<dbReference type="GO" id="GO:0046983">
    <property type="term" value="F:protein dimerization activity"/>
    <property type="evidence" value="ECO:0007669"/>
    <property type="project" value="InterPro"/>
</dbReference>
<dbReference type="SUPFAM" id="SSF53098">
    <property type="entry name" value="Ribonuclease H-like"/>
    <property type="match status" value="1"/>
</dbReference>
<dbReference type="PANTHER" id="PTHR46481:SF10">
    <property type="entry name" value="ZINC FINGER BED DOMAIN-CONTAINING PROTEIN 39"/>
    <property type="match status" value="1"/>
</dbReference>
<evidence type="ECO:0000256" key="5">
    <source>
        <dbReference type="ARBA" id="ARBA00023242"/>
    </source>
</evidence>
<name>A0A8K0G9U1_IGNLU</name>
<keyword evidence="8" id="KW-1185">Reference proteome</keyword>
<dbReference type="PANTHER" id="PTHR46481">
    <property type="entry name" value="ZINC FINGER BED DOMAIN-CONTAINING PROTEIN 4"/>
    <property type="match status" value="1"/>
</dbReference>
<dbReference type="Pfam" id="PF05699">
    <property type="entry name" value="Dimer_Tnp_hAT"/>
    <property type="match status" value="1"/>
</dbReference>
<proteinExistence type="predicted"/>
<dbReference type="InterPro" id="IPR008906">
    <property type="entry name" value="HATC_C_dom"/>
</dbReference>
<dbReference type="AlphaFoldDB" id="A0A8K0G9U1"/>
<keyword evidence="3" id="KW-0863">Zinc-finger</keyword>
<comment type="subcellular location">
    <subcellularLocation>
        <location evidence="1">Nucleus</location>
    </subcellularLocation>
</comment>
<keyword evidence="4" id="KW-0862">Zinc</keyword>
<gene>
    <name evidence="7" type="ORF">ILUMI_15535</name>
</gene>
<dbReference type="GO" id="GO:0005634">
    <property type="term" value="C:nucleus"/>
    <property type="evidence" value="ECO:0007669"/>
    <property type="project" value="UniProtKB-SubCell"/>
</dbReference>
<dbReference type="Proteomes" id="UP000801492">
    <property type="component" value="Unassembled WGS sequence"/>
</dbReference>